<dbReference type="EMBL" id="JAQMWT010000432">
    <property type="protein sequence ID" value="KAJ8601440.1"/>
    <property type="molecule type" value="Genomic_DNA"/>
</dbReference>
<dbReference type="SUPFAM" id="SSF49764">
    <property type="entry name" value="HSP20-like chaperones"/>
    <property type="match status" value="1"/>
</dbReference>
<sequence>MGFVDMEKFDSYAWDQTTKAVTIYVPYQGATADDVEHAFSERAFELRVRVSPTTCRELKIVNLCKPINVDKSKVLVKPDRAFATRLPGHRTFAGIQLKLVKQENHEWSALDDEIDRKAQARAKRVEHGDLKDASTQELLADMYANATDEERASLRSAAATGAKKREENAKKNPSSGEVDDGPR</sequence>
<feature type="domain" description="CS" evidence="2">
    <location>
        <begin position="7"/>
        <end position="111"/>
    </location>
</feature>
<dbReference type="AlphaFoldDB" id="A0AAD7XMK1"/>
<evidence type="ECO:0000313" key="4">
    <source>
        <dbReference type="Proteomes" id="UP001230188"/>
    </source>
</evidence>
<name>A0AAD7XMK1_9STRA</name>
<evidence type="ECO:0000313" key="3">
    <source>
        <dbReference type="EMBL" id="KAJ8601440.1"/>
    </source>
</evidence>
<comment type="caution">
    <text evidence="3">The sequence shown here is derived from an EMBL/GenBank/DDBJ whole genome shotgun (WGS) entry which is preliminary data.</text>
</comment>
<dbReference type="InterPro" id="IPR008978">
    <property type="entry name" value="HSP20-like_chaperone"/>
</dbReference>
<evidence type="ECO:0000256" key="1">
    <source>
        <dbReference type="SAM" id="MobiDB-lite"/>
    </source>
</evidence>
<feature type="region of interest" description="Disordered" evidence="1">
    <location>
        <begin position="150"/>
        <end position="183"/>
    </location>
</feature>
<dbReference type="PANTHER" id="PTHR13164">
    <property type="entry name" value="CALICYLIN BINDING PROTEIN"/>
    <property type="match status" value="1"/>
</dbReference>
<dbReference type="Proteomes" id="UP001230188">
    <property type="component" value="Unassembled WGS sequence"/>
</dbReference>
<protein>
    <recommendedName>
        <fullName evidence="2">CS domain-containing protein</fullName>
    </recommendedName>
</protein>
<dbReference type="PROSITE" id="PS51203">
    <property type="entry name" value="CS"/>
    <property type="match status" value="1"/>
</dbReference>
<dbReference type="GO" id="GO:0005634">
    <property type="term" value="C:nucleus"/>
    <property type="evidence" value="ECO:0007669"/>
    <property type="project" value="TreeGrafter"/>
</dbReference>
<gene>
    <name evidence="3" type="ORF">CTAYLR_005931</name>
</gene>
<dbReference type="Gene3D" id="2.60.40.790">
    <property type="match status" value="1"/>
</dbReference>
<dbReference type="InterPro" id="IPR007052">
    <property type="entry name" value="CS_dom"/>
</dbReference>
<keyword evidence="4" id="KW-1185">Reference proteome</keyword>
<reference evidence="3" key="1">
    <citation type="submission" date="2023-01" db="EMBL/GenBank/DDBJ databases">
        <title>Metagenome sequencing of chrysophaentin producing Chrysophaeum taylorii.</title>
        <authorList>
            <person name="Davison J."/>
            <person name="Bewley C."/>
        </authorList>
    </citation>
    <scope>NUCLEOTIDE SEQUENCE</scope>
    <source>
        <strain evidence="3">NIES-1699</strain>
    </source>
</reference>
<organism evidence="3 4">
    <name type="scientific">Chrysophaeum taylorii</name>
    <dbReference type="NCBI Taxonomy" id="2483200"/>
    <lineage>
        <taxon>Eukaryota</taxon>
        <taxon>Sar</taxon>
        <taxon>Stramenopiles</taxon>
        <taxon>Ochrophyta</taxon>
        <taxon>Pelagophyceae</taxon>
        <taxon>Pelagomonadales</taxon>
        <taxon>Pelagomonadaceae</taxon>
        <taxon>Chrysophaeum</taxon>
    </lineage>
</organism>
<accession>A0AAD7XMK1</accession>
<proteinExistence type="predicted"/>
<dbReference type="Pfam" id="PF04969">
    <property type="entry name" value="CS"/>
    <property type="match status" value="1"/>
</dbReference>
<dbReference type="InterPro" id="IPR052289">
    <property type="entry name" value="Calcyclin-binding_UBL-bridge"/>
</dbReference>
<evidence type="ECO:0000259" key="2">
    <source>
        <dbReference type="PROSITE" id="PS51203"/>
    </source>
</evidence>
<dbReference type="PANTHER" id="PTHR13164:SF6">
    <property type="entry name" value="CS DOMAIN-CONTAINING PROTEIN"/>
    <property type="match status" value="1"/>
</dbReference>